<proteinExistence type="predicted"/>
<reference evidence="1 2" key="1">
    <citation type="submission" date="2021-03" db="EMBL/GenBank/DDBJ databases">
        <authorList>
            <person name="So Y."/>
        </authorList>
    </citation>
    <scope>NUCLEOTIDE SEQUENCE [LARGE SCALE GENOMIC DNA]</scope>
    <source>
        <strain evidence="1 2">PWR1</strain>
    </source>
</reference>
<accession>A0ABS4AP11</accession>
<protein>
    <recommendedName>
        <fullName evidence="3">HEPN domain-containing protein</fullName>
    </recommendedName>
</protein>
<dbReference type="RefSeq" id="WP_209350474.1">
    <property type="nucleotide sequence ID" value="NZ_JAGIYZ010000002.1"/>
</dbReference>
<comment type="caution">
    <text evidence="1">The sequence shown here is derived from an EMBL/GenBank/DDBJ whole genome shotgun (WGS) entry which is preliminary data.</text>
</comment>
<dbReference type="EMBL" id="JAGIYZ010000002">
    <property type="protein sequence ID" value="MBP0463098.1"/>
    <property type="molecule type" value="Genomic_DNA"/>
</dbReference>
<evidence type="ECO:0000313" key="2">
    <source>
        <dbReference type="Proteomes" id="UP000680815"/>
    </source>
</evidence>
<keyword evidence="2" id="KW-1185">Reference proteome</keyword>
<sequence>MVRTVELKATMQAATVTQRGRQVLAAQALRKGESFILAAILLRRSGGHPQVVAHLYLQGLEVVLKCVLQIIDPAQYTHARIKKFGHDLVALLDECWKHNGLRWRPRGFTTSRPFVSLAGRYKVAHLRYPHLADWFTGNVALPPPLISFVLALLKWARRAATARGLAV</sequence>
<gene>
    <name evidence="1" type="ORF">J5Y09_04175</name>
</gene>
<organism evidence="1 2">
    <name type="scientific">Roseomonas nitratireducens</name>
    <dbReference type="NCBI Taxonomy" id="2820810"/>
    <lineage>
        <taxon>Bacteria</taxon>
        <taxon>Pseudomonadati</taxon>
        <taxon>Pseudomonadota</taxon>
        <taxon>Alphaproteobacteria</taxon>
        <taxon>Acetobacterales</taxon>
        <taxon>Roseomonadaceae</taxon>
        <taxon>Roseomonas</taxon>
    </lineage>
</organism>
<evidence type="ECO:0008006" key="3">
    <source>
        <dbReference type="Google" id="ProtNLM"/>
    </source>
</evidence>
<dbReference type="Proteomes" id="UP000680815">
    <property type="component" value="Unassembled WGS sequence"/>
</dbReference>
<evidence type="ECO:0000313" key="1">
    <source>
        <dbReference type="EMBL" id="MBP0463098.1"/>
    </source>
</evidence>
<name>A0ABS4AP11_9PROT</name>